<protein>
    <submittedName>
        <fullName evidence="1">Uncharacterized protein</fullName>
    </submittedName>
</protein>
<reference evidence="1 2" key="1">
    <citation type="submission" date="2019-03" db="EMBL/GenBank/DDBJ databases">
        <title>Genomic Encyclopedia of Archaeal and Bacterial Type Strains, Phase II (KMG-II): from individual species to whole genera.</title>
        <authorList>
            <person name="Goeker M."/>
        </authorList>
    </citation>
    <scope>NUCLEOTIDE SEQUENCE [LARGE SCALE GENOMIC DNA]</scope>
    <source>
        <strain evidence="1 2">DSM 25233</strain>
    </source>
</reference>
<proteinExistence type="predicted"/>
<dbReference type="Proteomes" id="UP000294749">
    <property type="component" value="Unassembled WGS sequence"/>
</dbReference>
<sequence length="264" mass="31058">MGRIFLSQLVTCILLFFLGFNICMAQNSYYVFKKSGKPFLNIDAPVLRGSVIGTSDVLLLHKKDTVFLINEVGELFELKQANSYAYNSLKNYKKQEEADSFTKKYFSYVWKQFTNQQKTRQRPGVVYREDRNIKLLSPKDSIKKYVPEIFFKWKNNTDSTKVYFHLQEVETNHIFKIGLTGNEIKLYRDNFILKNGRDYKWAVTKEPYPNFSEVKFNNFELLNKDSYLALKKEMETLTLALQLLGFSDEDIKTAICLDYKFCEN</sequence>
<evidence type="ECO:0000313" key="1">
    <source>
        <dbReference type="EMBL" id="TDT46495.1"/>
    </source>
</evidence>
<evidence type="ECO:0000313" key="2">
    <source>
        <dbReference type="Proteomes" id="UP000294749"/>
    </source>
</evidence>
<dbReference type="OrthoDB" id="1177628at2"/>
<dbReference type="EMBL" id="SOAY01000010">
    <property type="protein sequence ID" value="TDT46495.1"/>
    <property type="molecule type" value="Genomic_DNA"/>
</dbReference>
<accession>A0A4R7K5K2</accession>
<name>A0A4R7K5K2_9FLAO</name>
<organism evidence="1 2">
    <name type="scientific">Maribacter spongiicola</name>
    <dbReference type="NCBI Taxonomy" id="1206753"/>
    <lineage>
        <taxon>Bacteria</taxon>
        <taxon>Pseudomonadati</taxon>
        <taxon>Bacteroidota</taxon>
        <taxon>Flavobacteriia</taxon>
        <taxon>Flavobacteriales</taxon>
        <taxon>Flavobacteriaceae</taxon>
        <taxon>Maribacter</taxon>
    </lineage>
</organism>
<gene>
    <name evidence="1" type="ORF">CLV90_0546</name>
</gene>
<dbReference type="AlphaFoldDB" id="A0A4R7K5K2"/>
<comment type="caution">
    <text evidence="1">The sequence shown here is derived from an EMBL/GenBank/DDBJ whole genome shotgun (WGS) entry which is preliminary data.</text>
</comment>
<keyword evidence="2" id="KW-1185">Reference proteome</keyword>
<dbReference type="RefSeq" id="WP_133685969.1">
    <property type="nucleotide sequence ID" value="NZ_SOAY01000010.1"/>
</dbReference>